<dbReference type="Gene3D" id="1.10.150.400">
    <property type="match status" value="1"/>
</dbReference>
<dbReference type="OrthoDB" id="9816564at2"/>
<sequence>MVEYNTKDIYKAIDAAELVSFDIFDTLLIRPFARPTDLFWYMEKFFDISGFAKERIEQEHLCRIELHEKEEITFERIYDRIPKYRELADCELGTELKLSLPNAELLKIYLYAQEKNKRIVLISDMYLPEPTICQMLKKNGYNNYDKLYLSCTVGLTKSTGNLYQYMLEDQKILAGSVVHIGDNYESDFLMPRQLGMKSCYYPKLIDRYFNQNSQMEILLNEHIGDISFSAVVMQLAKRFAQGYTSYWERFGYEYGGPVIWAYMKWLEERLTTEHNDITDIFFVARDGYLLKKAFEKITVNHDISTHYVYAPRLLFLICGLKEDKTPEDWAILMNYYRDELNLDRGTVLTDNIIESKKELLEKFCKREKDNYQKYLKTLIKTTEPHIAVVDTATEAYSSQRLLDAVLNRRTQGFWWIKLHKARVNFPNYLADSFSTVEWHDIKNWDLMELIMTAPELPIVTVRNNTPVYKEADDRDKKRIEIFSSLAPSALKFVDDILSNPATDLLKLDSSNLADWINSFLENPSREDVDAFRSVYHAYDPGHSLYRNVIPLWYNDELKMQYPVRLGKLEKIKTCLSLLKNDRATLKHRVKSVYAGKPRLLVAMGNLYRFLRSIKNAVLMSRKGCSQMLIMLKSYLPASSRSFHGRMNNLDGQLAEIQRWFVEERQVNEEKRQIFEKNGRDLEKLQLRLGEISDTQLKLTQQISELYLQIVQLLSGIQSKSAQQISEIHSEIQTKLEQQILELSPSLERSQKSLDRMESALSTINYEQLIRGMQWCMSTATLHRESFLQYKNKYAGKTVVLCGAAHSLNYYDPIEGAVHVALNRAFLYDKVNFDYIFVQDFEGIAHVTEELKQYKGNNCVKFFGTQNGWNGKEIPVTYAEQCRAIRFNTDLFGINNNLTHSELAYDIATYPLGNFFSIAFPALQFVLYTNPAKVYLVGNDFAPTGYFTNLNSTREQIEHEDDDKIKYWSHDYIWGFWIKFYDFAKAYYPDTEFISVNPVALKGLFRDEYTECYLKDHPETVHNSKENH</sequence>
<reference evidence="1 2" key="1">
    <citation type="submission" date="2019-01" db="EMBL/GenBank/DDBJ databases">
        <title>Draft genomes of a novel of Aminipila strains.</title>
        <authorList>
            <person name="Ma S."/>
        </authorList>
    </citation>
    <scope>NUCLEOTIDE SEQUENCE [LARGE SCALE GENOMIC DNA]</scope>
    <source>
        <strain evidence="2">JN-39</strain>
    </source>
</reference>
<dbReference type="SUPFAM" id="SSF56784">
    <property type="entry name" value="HAD-like"/>
    <property type="match status" value="1"/>
</dbReference>
<dbReference type="Proteomes" id="UP000287601">
    <property type="component" value="Chromosome"/>
</dbReference>
<dbReference type="KEGG" id="amij:EQM06_01020"/>
<evidence type="ECO:0000313" key="2">
    <source>
        <dbReference type="Proteomes" id="UP000287601"/>
    </source>
</evidence>
<gene>
    <name evidence="1" type="ORF">EQM06_01020</name>
</gene>
<name>A0A410PSQ0_9FIRM</name>
<dbReference type="AlphaFoldDB" id="A0A410PSQ0"/>
<dbReference type="EMBL" id="CP035281">
    <property type="protein sequence ID" value="QAT41919.1"/>
    <property type="molecule type" value="Genomic_DNA"/>
</dbReference>
<evidence type="ECO:0000313" key="1">
    <source>
        <dbReference type="EMBL" id="QAT41919.1"/>
    </source>
</evidence>
<proteinExistence type="predicted"/>
<dbReference type="Gene3D" id="3.40.50.1000">
    <property type="entry name" value="HAD superfamily/HAD-like"/>
    <property type="match status" value="1"/>
</dbReference>
<dbReference type="RefSeq" id="WP_128744573.1">
    <property type="nucleotide sequence ID" value="NZ_CP035281.1"/>
</dbReference>
<dbReference type="InterPro" id="IPR036412">
    <property type="entry name" value="HAD-like_sf"/>
</dbReference>
<accession>A0A410PSQ0</accession>
<dbReference type="InterPro" id="IPR023214">
    <property type="entry name" value="HAD_sf"/>
</dbReference>
<organism evidence="1 2">
    <name type="scientific">Aminipila luticellarii</name>
    <dbReference type="NCBI Taxonomy" id="2507160"/>
    <lineage>
        <taxon>Bacteria</taxon>
        <taxon>Bacillati</taxon>
        <taxon>Bacillota</taxon>
        <taxon>Clostridia</taxon>
        <taxon>Peptostreptococcales</taxon>
        <taxon>Anaerovoracaceae</taxon>
        <taxon>Aminipila</taxon>
    </lineage>
</organism>
<keyword evidence="2" id="KW-1185">Reference proteome</keyword>
<protein>
    <submittedName>
        <fullName evidence="1">Uncharacterized protein</fullName>
    </submittedName>
</protein>